<sequence length="189" mass="20867">MKIMSRLRPVGLETTQDLPSVFKGSGGTLPPLTIYGNFLSSYPLAEDSPAYEDARSESIFLGVSRAGTPRRSVSPEPRGRRQYPIHLSTPPPKHRTGDKLSNRVRSAHNKFKCLGKSLQLFRSARFAGCGSWGEDGLRAEEEDPERVEQLGEGEKEQAKPQAAYTTPEQKLTTGGLRYGAVRLPQPELE</sequence>
<dbReference type="AlphaFoldDB" id="A0AAD7DW38"/>
<protein>
    <submittedName>
        <fullName evidence="2">Uncharacterized protein</fullName>
    </submittedName>
</protein>
<dbReference type="Proteomes" id="UP001221757">
    <property type="component" value="Unassembled WGS sequence"/>
</dbReference>
<reference evidence="2" key="1">
    <citation type="submission" date="2023-03" db="EMBL/GenBank/DDBJ databases">
        <title>Massive genome expansion in bonnet fungi (Mycena s.s.) driven by repeated elements and novel gene families across ecological guilds.</title>
        <authorList>
            <consortium name="Lawrence Berkeley National Laboratory"/>
            <person name="Harder C.B."/>
            <person name="Miyauchi S."/>
            <person name="Viragh M."/>
            <person name="Kuo A."/>
            <person name="Thoen E."/>
            <person name="Andreopoulos B."/>
            <person name="Lu D."/>
            <person name="Skrede I."/>
            <person name="Drula E."/>
            <person name="Henrissat B."/>
            <person name="Morin E."/>
            <person name="Kohler A."/>
            <person name="Barry K."/>
            <person name="LaButti K."/>
            <person name="Morin E."/>
            <person name="Salamov A."/>
            <person name="Lipzen A."/>
            <person name="Mereny Z."/>
            <person name="Hegedus B."/>
            <person name="Baldrian P."/>
            <person name="Stursova M."/>
            <person name="Weitz H."/>
            <person name="Taylor A."/>
            <person name="Grigoriev I.V."/>
            <person name="Nagy L.G."/>
            <person name="Martin F."/>
            <person name="Kauserud H."/>
        </authorList>
    </citation>
    <scope>NUCLEOTIDE SEQUENCE</scope>
    <source>
        <strain evidence="2">CBHHK067</strain>
    </source>
</reference>
<evidence type="ECO:0000256" key="1">
    <source>
        <dbReference type="SAM" id="MobiDB-lite"/>
    </source>
</evidence>
<feature type="compositionally biased region" description="Basic and acidic residues" evidence="1">
    <location>
        <begin position="146"/>
        <end position="158"/>
    </location>
</feature>
<organism evidence="2 3">
    <name type="scientific">Mycena rosella</name>
    <name type="common">Pink bonnet</name>
    <name type="synonym">Agaricus rosellus</name>
    <dbReference type="NCBI Taxonomy" id="1033263"/>
    <lineage>
        <taxon>Eukaryota</taxon>
        <taxon>Fungi</taxon>
        <taxon>Dikarya</taxon>
        <taxon>Basidiomycota</taxon>
        <taxon>Agaricomycotina</taxon>
        <taxon>Agaricomycetes</taxon>
        <taxon>Agaricomycetidae</taxon>
        <taxon>Agaricales</taxon>
        <taxon>Marasmiineae</taxon>
        <taxon>Mycenaceae</taxon>
        <taxon>Mycena</taxon>
    </lineage>
</organism>
<dbReference type="EMBL" id="JARKIE010000022">
    <property type="protein sequence ID" value="KAJ7699669.1"/>
    <property type="molecule type" value="Genomic_DNA"/>
</dbReference>
<proteinExistence type="predicted"/>
<keyword evidence="3" id="KW-1185">Reference proteome</keyword>
<evidence type="ECO:0000313" key="3">
    <source>
        <dbReference type="Proteomes" id="UP001221757"/>
    </source>
</evidence>
<feature type="region of interest" description="Disordered" evidence="1">
    <location>
        <begin position="66"/>
        <end position="99"/>
    </location>
</feature>
<name>A0AAD7DW38_MYCRO</name>
<accession>A0AAD7DW38</accession>
<evidence type="ECO:0000313" key="2">
    <source>
        <dbReference type="EMBL" id="KAJ7699669.1"/>
    </source>
</evidence>
<feature type="region of interest" description="Disordered" evidence="1">
    <location>
        <begin position="133"/>
        <end position="189"/>
    </location>
</feature>
<gene>
    <name evidence="2" type="ORF">B0H17DRAFT_1129266</name>
</gene>
<feature type="compositionally biased region" description="Polar residues" evidence="1">
    <location>
        <begin position="163"/>
        <end position="172"/>
    </location>
</feature>
<comment type="caution">
    <text evidence="2">The sequence shown here is derived from an EMBL/GenBank/DDBJ whole genome shotgun (WGS) entry which is preliminary data.</text>
</comment>